<evidence type="ECO:0000313" key="4">
    <source>
        <dbReference type="Proteomes" id="UP001177140"/>
    </source>
</evidence>
<dbReference type="GO" id="GO:0004185">
    <property type="term" value="F:serine-type carboxypeptidase activity"/>
    <property type="evidence" value="ECO:0007669"/>
    <property type="project" value="InterPro"/>
</dbReference>
<evidence type="ECO:0000313" key="3">
    <source>
        <dbReference type="EMBL" id="MCL7022997.1"/>
    </source>
</evidence>
<evidence type="ECO:0000256" key="1">
    <source>
        <dbReference type="ARBA" id="ARBA00009431"/>
    </source>
</evidence>
<keyword evidence="4" id="KW-1185">Reference proteome</keyword>
<dbReference type="GO" id="GO:0019748">
    <property type="term" value="P:secondary metabolic process"/>
    <property type="evidence" value="ECO:0007669"/>
    <property type="project" value="TreeGrafter"/>
</dbReference>
<dbReference type="Proteomes" id="UP001177140">
    <property type="component" value="Unassembled WGS sequence"/>
</dbReference>
<feature type="chain" id="PRO_5041206034" description="Serine carboxypeptidase" evidence="2">
    <location>
        <begin position="32"/>
        <end position="231"/>
    </location>
</feature>
<reference evidence="3" key="1">
    <citation type="submission" date="2022-03" db="EMBL/GenBank/DDBJ databases">
        <title>A functionally conserved STORR gene fusion in Papaver species that diverged 16.8 million years ago.</title>
        <authorList>
            <person name="Catania T."/>
        </authorList>
    </citation>
    <scope>NUCLEOTIDE SEQUENCE</scope>
    <source>
        <strain evidence="3">S-191538</strain>
    </source>
</reference>
<dbReference type="Pfam" id="PF00450">
    <property type="entry name" value="Peptidase_S10"/>
    <property type="match status" value="1"/>
</dbReference>
<dbReference type="InterPro" id="IPR029058">
    <property type="entry name" value="AB_hydrolase_fold"/>
</dbReference>
<dbReference type="InterPro" id="IPR001563">
    <property type="entry name" value="Peptidase_S10"/>
</dbReference>
<dbReference type="Gene3D" id="3.40.50.1820">
    <property type="entry name" value="alpha/beta hydrolase"/>
    <property type="match status" value="1"/>
</dbReference>
<sequence>MLHNLSPTMAIQVFFICLLFCVFFSSHSSEAVSSGKVVTYLPGLPVQPLPFHLETGYIGVGGNDESSRYGGSNEGVNQLFYYFVKSERNPKEDPLVLWLVGGPRCTTIKALASEIGPISIDKEVEYKNGSLPTFTLNPYSWTKFANIIFLDQPVGTGFSYSTSSLEVTMGDTESARNTYEFLIKWLIQNPEFQSNPLYISGDSYSGIIIPIIVQDLIGDIEVGKYPFLNFK</sequence>
<protein>
    <recommendedName>
        <fullName evidence="5">Serine carboxypeptidase</fullName>
    </recommendedName>
</protein>
<dbReference type="PRINTS" id="PR00724">
    <property type="entry name" value="CRBOXYPTASEC"/>
</dbReference>
<dbReference type="AlphaFoldDB" id="A0AA41UX20"/>
<dbReference type="GO" id="GO:0006508">
    <property type="term" value="P:proteolysis"/>
    <property type="evidence" value="ECO:0007669"/>
    <property type="project" value="InterPro"/>
</dbReference>
<proteinExistence type="inferred from homology"/>
<accession>A0AA41UX20</accession>
<feature type="non-terminal residue" evidence="3">
    <location>
        <position position="1"/>
    </location>
</feature>
<comment type="similarity">
    <text evidence="1">Belongs to the peptidase S10 family.</text>
</comment>
<name>A0AA41UX20_PAPNU</name>
<dbReference type="PANTHER" id="PTHR11802:SF29">
    <property type="entry name" value="SERINE CARBOXYPEPTIDASE-LIKE 19"/>
    <property type="match status" value="1"/>
</dbReference>
<dbReference type="GO" id="GO:0016747">
    <property type="term" value="F:acyltransferase activity, transferring groups other than amino-acyl groups"/>
    <property type="evidence" value="ECO:0007669"/>
    <property type="project" value="TreeGrafter"/>
</dbReference>
<comment type="caution">
    <text evidence="3">The sequence shown here is derived from an EMBL/GenBank/DDBJ whole genome shotgun (WGS) entry which is preliminary data.</text>
</comment>
<gene>
    <name evidence="3" type="ORF">MKW94_025245</name>
</gene>
<evidence type="ECO:0000256" key="2">
    <source>
        <dbReference type="SAM" id="SignalP"/>
    </source>
</evidence>
<organism evidence="3 4">
    <name type="scientific">Papaver nudicaule</name>
    <name type="common">Iceland poppy</name>
    <dbReference type="NCBI Taxonomy" id="74823"/>
    <lineage>
        <taxon>Eukaryota</taxon>
        <taxon>Viridiplantae</taxon>
        <taxon>Streptophyta</taxon>
        <taxon>Embryophyta</taxon>
        <taxon>Tracheophyta</taxon>
        <taxon>Spermatophyta</taxon>
        <taxon>Magnoliopsida</taxon>
        <taxon>Ranunculales</taxon>
        <taxon>Papaveraceae</taxon>
        <taxon>Papaveroideae</taxon>
        <taxon>Papaver</taxon>
    </lineage>
</organism>
<dbReference type="SUPFAM" id="SSF53474">
    <property type="entry name" value="alpha/beta-Hydrolases"/>
    <property type="match status" value="1"/>
</dbReference>
<dbReference type="PANTHER" id="PTHR11802">
    <property type="entry name" value="SERINE PROTEASE FAMILY S10 SERINE CARBOXYPEPTIDASE"/>
    <property type="match status" value="1"/>
</dbReference>
<feature type="signal peptide" evidence="2">
    <location>
        <begin position="1"/>
        <end position="31"/>
    </location>
</feature>
<evidence type="ECO:0008006" key="5">
    <source>
        <dbReference type="Google" id="ProtNLM"/>
    </source>
</evidence>
<keyword evidence="2" id="KW-0732">Signal</keyword>
<dbReference type="EMBL" id="JAJJMA010017515">
    <property type="protein sequence ID" value="MCL7022997.1"/>
    <property type="molecule type" value="Genomic_DNA"/>
</dbReference>